<comment type="caution">
    <text evidence="6">The sequence shown here is derived from an EMBL/GenBank/DDBJ whole genome shotgun (WGS) entry which is preliminary data.</text>
</comment>
<evidence type="ECO:0000256" key="3">
    <source>
        <dbReference type="ARBA" id="ARBA00023163"/>
    </source>
</evidence>
<dbReference type="SUPFAM" id="SSF47413">
    <property type="entry name" value="lambda repressor-like DNA-binding domains"/>
    <property type="match status" value="1"/>
</dbReference>
<evidence type="ECO:0000256" key="4">
    <source>
        <dbReference type="SAM" id="MobiDB-lite"/>
    </source>
</evidence>
<evidence type="ECO:0000313" key="6">
    <source>
        <dbReference type="EMBL" id="GMA19515.1"/>
    </source>
</evidence>
<keyword evidence="2" id="KW-0238">DNA-binding</keyword>
<dbReference type="Gene3D" id="1.10.260.40">
    <property type="entry name" value="lambda repressor-like DNA-binding domains"/>
    <property type="match status" value="1"/>
</dbReference>
<dbReference type="EMBL" id="BSUJ01000001">
    <property type="protein sequence ID" value="GMA19515.1"/>
    <property type="molecule type" value="Genomic_DNA"/>
</dbReference>
<evidence type="ECO:0000256" key="1">
    <source>
        <dbReference type="ARBA" id="ARBA00023015"/>
    </source>
</evidence>
<dbReference type="PROSITE" id="PS50932">
    <property type="entry name" value="HTH_LACI_2"/>
    <property type="match status" value="1"/>
</dbReference>
<reference evidence="7" key="1">
    <citation type="journal article" date="2019" name="Int. J. Syst. Evol. Microbiol.">
        <title>The Global Catalogue of Microorganisms (GCM) 10K type strain sequencing project: providing services to taxonomists for standard genome sequencing and annotation.</title>
        <authorList>
            <consortium name="The Broad Institute Genomics Platform"/>
            <consortium name="The Broad Institute Genome Sequencing Center for Infectious Disease"/>
            <person name="Wu L."/>
            <person name="Ma J."/>
        </authorList>
    </citation>
    <scope>NUCLEOTIDE SEQUENCE [LARGE SCALE GENOMIC DNA]</scope>
    <source>
        <strain evidence="7">NBRC 105830</strain>
    </source>
</reference>
<gene>
    <name evidence="6" type="ORF">GCM10025862_15360</name>
</gene>
<evidence type="ECO:0000259" key="5">
    <source>
        <dbReference type="PROSITE" id="PS50932"/>
    </source>
</evidence>
<dbReference type="SMART" id="SM00354">
    <property type="entry name" value="HTH_LACI"/>
    <property type="match status" value="1"/>
</dbReference>
<dbReference type="Proteomes" id="UP001157109">
    <property type="component" value="Unassembled WGS sequence"/>
</dbReference>
<dbReference type="InterPro" id="IPR010982">
    <property type="entry name" value="Lambda_DNA-bd_dom_sf"/>
</dbReference>
<proteinExistence type="predicted"/>
<dbReference type="Gene3D" id="3.40.50.2300">
    <property type="match status" value="2"/>
</dbReference>
<evidence type="ECO:0000313" key="7">
    <source>
        <dbReference type="Proteomes" id="UP001157109"/>
    </source>
</evidence>
<dbReference type="InterPro" id="IPR028082">
    <property type="entry name" value="Peripla_BP_I"/>
</dbReference>
<sequence>MTKGANRRATINDVARAAQVSRQTVSNVVNRPDRVAPDTRARVEAEIERLAYRPSSAAKSLREQRAGAVGLELNTLGHGRRGDIIYSFTVELSIGARGHDCHIVTFGSDSDRPSITGYEAMVRARLVDAFVLADTHHDDPRPAWLDKAGIPYATFGRVWDAPDFTGWADVDGAAGTSAAVDHLVAEGYSRVGFLGWPEGSATGDDRRRGWREACERHGIYRESLQASTIQELHPAEEAAAPLIEAVGTGGAIVCVSDVIALAVQQVLLQSGRRPGIDLGITGFDGSPLAEMNDISSVEQPLDQIADELLSQISDRLAGQPLPEQGTLLTPTFVPRASSRRGVEHA</sequence>
<dbReference type="PANTHER" id="PTHR30146:SF109">
    <property type="entry name" value="HTH-TYPE TRANSCRIPTIONAL REGULATOR GALS"/>
    <property type="match status" value="1"/>
</dbReference>
<feature type="domain" description="HTH lacI-type" evidence="5">
    <location>
        <begin position="9"/>
        <end position="63"/>
    </location>
</feature>
<evidence type="ECO:0000256" key="2">
    <source>
        <dbReference type="ARBA" id="ARBA00023125"/>
    </source>
</evidence>
<accession>A0ABQ6HPN0</accession>
<dbReference type="PANTHER" id="PTHR30146">
    <property type="entry name" value="LACI-RELATED TRANSCRIPTIONAL REPRESSOR"/>
    <property type="match status" value="1"/>
</dbReference>
<dbReference type="InterPro" id="IPR046335">
    <property type="entry name" value="LacI/GalR-like_sensor"/>
</dbReference>
<organism evidence="6 7">
    <name type="scientific">Arsenicicoccus piscis</name>
    <dbReference type="NCBI Taxonomy" id="673954"/>
    <lineage>
        <taxon>Bacteria</taxon>
        <taxon>Bacillati</taxon>
        <taxon>Actinomycetota</taxon>
        <taxon>Actinomycetes</taxon>
        <taxon>Micrococcales</taxon>
        <taxon>Intrasporangiaceae</taxon>
        <taxon>Arsenicicoccus</taxon>
    </lineage>
</organism>
<dbReference type="InterPro" id="IPR000843">
    <property type="entry name" value="HTH_LacI"/>
</dbReference>
<keyword evidence="3" id="KW-0804">Transcription</keyword>
<dbReference type="SUPFAM" id="SSF53822">
    <property type="entry name" value="Periplasmic binding protein-like I"/>
    <property type="match status" value="1"/>
</dbReference>
<dbReference type="CDD" id="cd01392">
    <property type="entry name" value="HTH_LacI"/>
    <property type="match status" value="1"/>
</dbReference>
<keyword evidence="7" id="KW-1185">Reference proteome</keyword>
<dbReference type="PROSITE" id="PS00356">
    <property type="entry name" value="HTH_LACI_1"/>
    <property type="match status" value="1"/>
</dbReference>
<keyword evidence="1" id="KW-0805">Transcription regulation</keyword>
<dbReference type="Pfam" id="PF13377">
    <property type="entry name" value="Peripla_BP_3"/>
    <property type="match status" value="1"/>
</dbReference>
<name>A0ABQ6HPN0_9MICO</name>
<dbReference type="Pfam" id="PF00356">
    <property type="entry name" value="LacI"/>
    <property type="match status" value="1"/>
</dbReference>
<protein>
    <submittedName>
        <fullName evidence="6">Alanine racemase</fullName>
    </submittedName>
</protein>
<feature type="region of interest" description="Disordered" evidence="4">
    <location>
        <begin position="323"/>
        <end position="345"/>
    </location>
</feature>